<gene>
    <name evidence="13" type="ORF">HNR12_003748</name>
</gene>
<dbReference type="EC" id="2.7.13.3" evidence="2"/>
<dbReference type="Pfam" id="PF07730">
    <property type="entry name" value="HisKA_3"/>
    <property type="match status" value="1"/>
</dbReference>
<evidence type="ECO:0000256" key="9">
    <source>
        <dbReference type="SAM" id="Phobius"/>
    </source>
</evidence>
<protein>
    <recommendedName>
        <fullName evidence="2">histidine kinase</fullName>
        <ecNumber evidence="2">2.7.13.3</ecNumber>
    </recommendedName>
</protein>
<sequence>MSPFPRLTARAEKGMRAALYLSIGLGTALVSMVVLSTLMVSVALIGAAGAGLVVLPVNLALVRRWADQERRRTGGFLGRAIPARYRPLPSGFGERLRATLLDPVTLRELAWLGWHIVMGVLLGLFGMVALVGVPSTLLQTALWWMAPDGEPATLALRSVTDWPTALLYGAVQFVVLAALLLWGVAPLARLHATVAAALLGRSRAAQLAERVETLSHTRAGALDAHAAELRRIERDLHDGTQARLVALAMRLGLARSRMGEDPEQAARLLAEAQSGAEEAMTELRQVIRTIYPPVLSDRGLVGAVEALAARSVVPATVSVDDLGAVPASVEATAYHLVAEALTNVAKHAEASRAEISLSRIGGWLRIAVTDDGRGGVAEDGGTGVGGMRRRVAALDGEFTVVSPVGGPTRVEALLPCGS</sequence>
<dbReference type="Gene3D" id="3.30.565.10">
    <property type="entry name" value="Histidine kinase-like ATPase, C-terminal domain"/>
    <property type="match status" value="1"/>
</dbReference>
<dbReference type="EMBL" id="JACCFO010000001">
    <property type="protein sequence ID" value="NYI97471.1"/>
    <property type="molecule type" value="Genomic_DNA"/>
</dbReference>
<keyword evidence="9" id="KW-1133">Transmembrane helix</keyword>
<evidence type="ECO:0000259" key="10">
    <source>
        <dbReference type="Pfam" id="PF02518"/>
    </source>
</evidence>
<feature type="domain" description="Histidine kinase/HSP90-like ATPase" evidence="10">
    <location>
        <begin position="330"/>
        <end position="415"/>
    </location>
</feature>
<evidence type="ECO:0000259" key="12">
    <source>
        <dbReference type="Pfam" id="PF13796"/>
    </source>
</evidence>
<keyword evidence="7" id="KW-0067">ATP-binding</keyword>
<evidence type="ECO:0000256" key="5">
    <source>
        <dbReference type="ARBA" id="ARBA00022741"/>
    </source>
</evidence>
<feature type="domain" description="Putative sensor" evidence="12">
    <location>
        <begin position="20"/>
        <end position="199"/>
    </location>
</feature>
<keyword evidence="8" id="KW-0902">Two-component regulatory system</keyword>
<dbReference type="CDD" id="cd16917">
    <property type="entry name" value="HATPase_UhpB-NarQ-NarX-like"/>
    <property type="match status" value="1"/>
</dbReference>
<evidence type="ECO:0000256" key="6">
    <source>
        <dbReference type="ARBA" id="ARBA00022777"/>
    </source>
</evidence>
<dbReference type="GO" id="GO:0016020">
    <property type="term" value="C:membrane"/>
    <property type="evidence" value="ECO:0007669"/>
    <property type="project" value="InterPro"/>
</dbReference>
<feature type="transmembrane region" description="Helical" evidence="9">
    <location>
        <begin position="165"/>
        <end position="185"/>
    </location>
</feature>
<keyword evidence="3" id="KW-0597">Phosphoprotein</keyword>
<dbReference type="SUPFAM" id="SSF55874">
    <property type="entry name" value="ATPase domain of HSP90 chaperone/DNA topoisomerase II/histidine kinase"/>
    <property type="match status" value="1"/>
</dbReference>
<keyword evidence="9" id="KW-0472">Membrane</keyword>
<dbReference type="Proteomes" id="UP000575985">
    <property type="component" value="Unassembled WGS sequence"/>
</dbReference>
<dbReference type="Pfam" id="PF02518">
    <property type="entry name" value="HATPase_c"/>
    <property type="match status" value="1"/>
</dbReference>
<dbReference type="PANTHER" id="PTHR24421:SF10">
    <property type="entry name" value="NITRATE_NITRITE SENSOR PROTEIN NARQ"/>
    <property type="match status" value="1"/>
</dbReference>
<comment type="catalytic activity">
    <reaction evidence="1">
        <text>ATP + protein L-histidine = ADP + protein N-phospho-L-histidine.</text>
        <dbReference type="EC" id="2.7.13.3"/>
    </reaction>
</comment>
<evidence type="ECO:0000313" key="14">
    <source>
        <dbReference type="Proteomes" id="UP000575985"/>
    </source>
</evidence>
<keyword evidence="6 13" id="KW-0418">Kinase</keyword>
<dbReference type="GO" id="GO:0000155">
    <property type="term" value="F:phosphorelay sensor kinase activity"/>
    <property type="evidence" value="ECO:0007669"/>
    <property type="project" value="InterPro"/>
</dbReference>
<dbReference type="InterPro" id="IPR003594">
    <property type="entry name" value="HATPase_dom"/>
</dbReference>
<dbReference type="RefSeq" id="WP_246425124.1">
    <property type="nucleotide sequence ID" value="NZ_JACCFO010000001.1"/>
</dbReference>
<keyword evidence="9" id="KW-0812">Transmembrane</keyword>
<evidence type="ECO:0000256" key="1">
    <source>
        <dbReference type="ARBA" id="ARBA00000085"/>
    </source>
</evidence>
<evidence type="ECO:0000256" key="4">
    <source>
        <dbReference type="ARBA" id="ARBA00022679"/>
    </source>
</evidence>
<evidence type="ECO:0000256" key="7">
    <source>
        <dbReference type="ARBA" id="ARBA00022840"/>
    </source>
</evidence>
<dbReference type="Gene3D" id="1.20.5.1930">
    <property type="match status" value="1"/>
</dbReference>
<feature type="transmembrane region" description="Helical" evidence="9">
    <location>
        <begin position="116"/>
        <end position="145"/>
    </location>
</feature>
<dbReference type="GO" id="GO:0005524">
    <property type="term" value="F:ATP binding"/>
    <property type="evidence" value="ECO:0007669"/>
    <property type="project" value="UniProtKB-KW"/>
</dbReference>
<dbReference type="InterPro" id="IPR025828">
    <property type="entry name" value="Put_sensor_dom"/>
</dbReference>
<feature type="domain" description="Signal transduction histidine kinase subgroup 3 dimerisation and phosphoacceptor" evidence="11">
    <location>
        <begin position="228"/>
        <end position="294"/>
    </location>
</feature>
<comment type="caution">
    <text evidence="13">The sequence shown here is derived from an EMBL/GenBank/DDBJ whole genome shotgun (WGS) entry which is preliminary data.</text>
</comment>
<feature type="transmembrane region" description="Helical" evidence="9">
    <location>
        <begin position="17"/>
        <end position="36"/>
    </location>
</feature>
<evidence type="ECO:0000313" key="13">
    <source>
        <dbReference type="EMBL" id="NYI97471.1"/>
    </source>
</evidence>
<dbReference type="InterPro" id="IPR011712">
    <property type="entry name" value="Sig_transdc_His_kin_sub3_dim/P"/>
</dbReference>
<accession>A0A853BSI6</accession>
<dbReference type="InterPro" id="IPR050482">
    <property type="entry name" value="Sensor_HK_TwoCompSys"/>
</dbReference>
<evidence type="ECO:0000256" key="2">
    <source>
        <dbReference type="ARBA" id="ARBA00012438"/>
    </source>
</evidence>
<keyword evidence="4" id="KW-0808">Transferase</keyword>
<name>A0A853BSI6_9ACTN</name>
<dbReference type="Pfam" id="PF13796">
    <property type="entry name" value="Sensor"/>
    <property type="match status" value="1"/>
</dbReference>
<dbReference type="InterPro" id="IPR036890">
    <property type="entry name" value="HATPase_C_sf"/>
</dbReference>
<reference evidence="13 14" key="1">
    <citation type="submission" date="2020-07" db="EMBL/GenBank/DDBJ databases">
        <title>Sequencing the genomes of 1000 actinobacteria strains.</title>
        <authorList>
            <person name="Klenk H.-P."/>
        </authorList>
    </citation>
    <scope>NUCLEOTIDE SEQUENCE [LARGE SCALE GENOMIC DNA]</scope>
    <source>
        <strain evidence="13 14">DSM 45927</strain>
    </source>
</reference>
<organism evidence="13 14">
    <name type="scientific">Streptomonospora nanhaiensis</name>
    <dbReference type="NCBI Taxonomy" id="1323731"/>
    <lineage>
        <taxon>Bacteria</taxon>
        <taxon>Bacillati</taxon>
        <taxon>Actinomycetota</taxon>
        <taxon>Actinomycetes</taxon>
        <taxon>Streptosporangiales</taxon>
        <taxon>Nocardiopsidaceae</taxon>
        <taxon>Streptomonospora</taxon>
    </lineage>
</organism>
<evidence type="ECO:0000256" key="8">
    <source>
        <dbReference type="ARBA" id="ARBA00023012"/>
    </source>
</evidence>
<keyword evidence="14" id="KW-1185">Reference proteome</keyword>
<proteinExistence type="predicted"/>
<dbReference type="AlphaFoldDB" id="A0A853BSI6"/>
<keyword evidence="5" id="KW-0547">Nucleotide-binding</keyword>
<dbReference type="PANTHER" id="PTHR24421">
    <property type="entry name" value="NITRATE/NITRITE SENSOR PROTEIN NARX-RELATED"/>
    <property type="match status" value="1"/>
</dbReference>
<feature type="transmembrane region" description="Helical" evidence="9">
    <location>
        <begin position="42"/>
        <end position="62"/>
    </location>
</feature>
<evidence type="ECO:0000256" key="3">
    <source>
        <dbReference type="ARBA" id="ARBA00022553"/>
    </source>
</evidence>
<evidence type="ECO:0000259" key="11">
    <source>
        <dbReference type="Pfam" id="PF07730"/>
    </source>
</evidence>
<dbReference type="GO" id="GO:0046983">
    <property type="term" value="F:protein dimerization activity"/>
    <property type="evidence" value="ECO:0007669"/>
    <property type="project" value="InterPro"/>
</dbReference>